<dbReference type="SUPFAM" id="SSF52467">
    <property type="entry name" value="DHS-like NAD/FAD-binding domain"/>
    <property type="match status" value="1"/>
</dbReference>
<evidence type="ECO:0000256" key="3">
    <source>
        <dbReference type="ARBA" id="ARBA00022723"/>
    </source>
</evidence>
<reference evidence="6" key="1">
    <citation type="journal article" date="2013" name="Genetics">
        <title>The draft genome and transcriptome of Panagrellus redivivus are shaped by the harsh demands of a free-living lifestyle.</title>
        <authorList>
            <person name="Srinivasan J."/>
            <person name="Dillman A.R."/>
            <person name="Macchietto M.G."/>
            <person name="Heikkinen L."/>
            <person name="Lakso M."/>
            <person name="Fracchia K.M."/>
            <person name="Antoshechkin I."/>
            <person name="Mortazavi A."/>
            <person name="Wong G."/>
            <person name="Sternberg P.W."/>
        </authorList>
    </citation>
    <scope>NUCLEOTIDE SEQUENCE [LARGE SCALE GENOMIC DNA]</scope>
    <source>
        <strain evidence="6">MT8872</strain>
    </source>
</reference>
<dbReference type="Gene3D" id="3.40.50.1220">
    <property type="entry name" value="TPP-binding domain"/>
    <property type="match status" value="1"/>
</dbReference>
<sequence>MSEWPNFFREVQEVEAKSEVSAVLTDLAARFNAGRVLVITGSQVNNDDMYHYCNKHQWCPPNNTYVHKLYAECHCEMPSLCHTFTCTLRKNCMINHVVNENQDGLYQRSGIPDAKLSDVRGCPYIEQCSKCKDMYKKSMKVSCTTSHATNRTCTTCHGGLYDTLVDENDVGKLEFPHNWKVLKTKLKMARCIVVFGSSCEYFIRQRQLTPFFRANTPIYLVYKGEHILDNNNTLNVTKIEEDCDIVCHILAKRIGLPIGAPVKPYCCFCDPIIVKNPNRDESKFALCKCNNDASMEMMRRYLPFRVMAPQDVELRAKRNRKRRFLYNKKKSAIRKKKYNQVSTLPEPAVVAQQANFSPSISPKSEILFSELSYD</sequence>
<keyword evidence="6" id="KW-1185">Reference proteome</keyword>
<dbReference type="AlphaFoldDB" id="A0A7E4VAA4"/>
<evidence type="ECO:0000313" key="6">
    <source>
        <dbReference type="Proteomes" id="UP000492821"/>
    </source>
</evidence>
<dbReference type="InterPro" id="IPR029035">
    <property type="entry name" value="DHS-like_NAD/FAD-binding_dom"/>
</dbReference>
<dbReference type="WBParaSite" id="Pan_g18398.t1">
    <property type="protein sequence ID" value="Pan_g18398.t1"/>
    <property type="gene ID" value="Pan_g18398"/>
</dbReference>
<evidence type="ECO:0000256" key="4">
    <source>
        <dbReference type="ARBA" id="ARBA00022833"/>
    </source>
</evidence>
<organism evidence="6 7">
    <name type="scientific">Panagrellus redivivus</name>
    <name type="common">Microworm</name>
    <dbReference type="NCBI Taxonomy" id="6233"/>
    <lineage>
        <taxon>Eukaryota</taxon>
        <taxon>Metazoa</taxon>
        <taxon>Ecdysozoa</taxon>
        <taxon>Nematoda</taxon>
        <taxon>Chromadorea</taxon>
        <taxon>Rhabditida</taxon>
        <taxon>Tylenchina</taxon>
        <taxon>Panagrolaimomorpha</taxon>
        <taxon>Panagrolaimoidea</taxon>
        <taxon>Panagrolaimidae</taxon>
        <taxon>Panagrellus</taxon>
    </lineage>
</organism>
<dbReference type="InterPro" id="IPR026591">
    <property type="entry name" value="Sirtuin_cat_small_dom_sf"/>
</dbReference>
<accession>A0A7E4VAA4</accession>
<keyword evidence="3" id="KW-0479">Metal-binding</keyword>
<protein>
    <submittedName>
        <fullName evidence="7">Deacetylase sirtuin-type domain-containing protein</fullName>
    </submittedName>
</protein>
<evidence type="ECO:0000313" key="7">
    <source>
        <dbReference type="WBParaSite" id="Pan_g18398.t1"/>
    </source>
</evidence>
<proteinExistence type="inferred from homology"/>
<dbReference type="InterPro" id="IPR050134">
    <property type="entry name" value="NAD-dep_sirtuin_deacylases"/>
</dbReference>
<keyword evidence="2" id="KW-0808">Transferase</keyword>
<evidence type="ECO:0000256" key="2">
    <source>
        <dbReference type="ARBA" id="ARBA00022679"/>
    </source>
</evidence>
<dbReference type="GO" id="GO:0005634">
    <property type="term" value="C:nucleus"/>
    <property type="evidence" value="ECO:0007669"/>
    <property type="project" value="TreeGrafter"/>
</dbReference>
<dbReference type="GO" id="GO:0017136">
    <property type="term" value="F:histone deacetylase activity, NAD-dependent"/>
    <property type="evidence" value="ECO:0007669"/>
    <property type="project" value="TreeGrafter"/>
</dbReference>
<dbReference type="PANTHER" id="PTHR11085">
    <property type="entry name" value="NAD-DEPENDENT PROTEIN DEACYLASE SIRTUIN-5, MITOCHONDRIAL-RELATED"/>
    <property type="match status" value="1"/>
</dbReference>
<dbReference type="GO" id="GO:0046872">
    <property type="term" value="F:metal ion binding"/>
    <property type="evidence" value="ECO:0007669"/>
    <property type="project" value="UniProtKB-KW"/>
</dbReference>
<comment type="cofactor">
    <cofactor evidence="1">
        <name>Zn(2+)</name>
        <dbReference type="ChEBI" id="CHEBI:29105"/>
    </cofactor>
</comment>
<dbReference type="GO" id="GO:0070403">
    <property type="term" value="F:NAD+ binding"/>
    <property type="evidence" value="ECO:0007669"/>
    <property type="project" value="TreeGrafter"/>
</dbReference>
<dbReference type="Gene3D" id="3.30.1600.10">
    <property type="entry name" value="SIR2/SIRT2 'Small Domain"/>
    <property type="match status" value="1"/>
</dbReference>
<dbReference type="PANTHER" id="PTHR11085:SF1">
    <property type="entry name" value="NAD-DEPENDENT PROTEIN DEACETYLASE SIRTUIN-7"/>
    <property type="match status" value="1"/>
</dbReference>
<reference evidence="7" key="2">
    <citation type="submission" date="2020-10" db="UniProtKB">
        <authorList>
            <consortium name="WormBaseParasite"/>
        </authorList>
    </citation>
    <scope>IDENTIFICATION</scope>
</reference>
<evidence type="ECO:0000256" key="1">
    <source>
        <dbReference type="ARBA" id="ARBA00001947"/>
    </source>
</evidence>
<dbReference type="Proteomes" id="UP000492821">
    <property type="component" value="Unassembled WGS sequence"/>
</dbReference>
<keyword evidence="4" id="KW-0862">Zinc</keyword>
<comment type="similarity">
    <text evidence="5">Belongs to the sirtuin family. Class IV subfamily.</text>
</comment>
<evidence type="ECO:0000256" key="5">
    <source>
        <dbReference type="ARBA" id="ARBA00038170"/>
    </source>
</evidence>
<name>A0A7E4VAA4_PANRE</name>